<accession>A0ABS5AN83</accession>
<dbReference type="InterPro" id="IPR015421">
    <property type="entry name" value="PyrdxlP-dep_Trfase_major"/>
</dbReference>
<dbReference type="Proteomes" id="UP001519363">
    <property type="component" value="Unassembled WGS sequence"/>
</dbReference>
<dbReference type="PANTHER" id="PTHR43586">
    <property type="entry name" value="CYSTEINE DESULFURASE"/>
    <property type="match status" value="1"/>
</dbReference>
<dbReference type="GO" id="GO:0016829">
    <property type="term" value="F:lyase activity"/>
    <property type="evidence" value="ECO:0007669"/>
    <property type="project" value="UniProtKB-KW"/>
</dbReference>
<dbReference type="EMBL" id="JAGIOO010000001">
    <property type="protein sequence ID" value="MBP2477160.1"/>
    <property type="molecule type" value="Genomic_DNA"/>
</dbReference>
<gene>
    <name evidence="2" type="ORF">JOF53_006032</name>
</gene>
<evidence type="ECO:0000259" key="1">
    <source>
        <dbReference type="Pfam" id="PF00266"/>
    </source>
</evidence>
<sequence>MHPIPANLFDLQPGYLNTASIGLPPAFAADAVTDAIARWRTGADSAPAFDEHVARAREAFATLVDVPATQVASGASISQLIALVAGSVSDGTRVLAVRDDFTSVTFPFAAQAYRGVTVTEVEPGKLLSTVDDFDLVAVSAVQSSTGAVLDLDGLRTAAEAAGVPVLLDVSQAAGWMPLSLAWADWVVGTAYKWLLSPRGAAWLAVRPDALERTRPLAANWYAGKDPWATIYGMPLRLAGDARRLDLSPAWFAQVGAAASLPWLVQLDMAAVGEHCAGLADAVRRGLGLAPAGSAITSLELSAERLDRLKAAGVRFSMRAGKARLSFHLYNTSTDVDLVLGALT</sequence>
<dbReference type="SUPFAM" id="SSF53383">
    <property type="entry name" value="PLP-dependent transferases"/>
    <property type="match status" value="1"/>
</dbReference>
<dbReference type="InterPro" id="IPR015424">
    <property type="entry name" value="PyrdxlP-dep_Trfase"/>
</dbReference>
<feature type="domain" description="Aminotransferase class V" evidence="1">
    <location>
        <begin position="48"/>
        <end position="287"/>
    </location>
</feature>
<organism evidence="2 3">
    <name type="scientific">Crossiella equi</name>
    <dbReference type="NCBI Taxonomy" id="130796"/>
    <lineage>
        <taxon>Bacteria</taxon>
        <taxon>Bacillati</taxon>
        <taxon>Actinomycetota</taxon>
        <taxon>Actinomycetes</taxon>
        <taxon>Pseudonocardiales</taxon>
        <taxon>Pseudonocardiaceae</taxon>
        <taxon>Crossiella</taxon>
    </lineage>
</organism>
<evidence type="ECO:0000313" key="2">
    <source>
        <dbReference type="EMBL" id="MBP2477160.1"/>
    </source>
</evidence>
<proteinExistence type="predicted"/>
<keyword evidence="2" id="KW-0456">Lyase</keyword>
<name>A0ABS5AN83_9PSEU</name>
<reference evidence="2 3" key="1">
    <citation type="submission" date="2021-03" db="EMBL/GenBank/DDBJ databases">
        <title>Sequencing the genomes of 1000 actinobacteria strains.</title>
        <authorList>
            <person name="Klenk H.-P."/>
        </authorList>
    </citation>
    <scope>NUCLEOTIDE SEQUENCE [LARGE SCALE GENOMIC DNA]</scope>
    <source>
        <strain evidence="2 3">DSM 44580</strain>
    </source>
</reference>
<dbReference type="Gene3D" id="3.90.1150.10">
    <property type="entry name" value="Aspartate Aminotransferase, domain 1"/>
    <property type="match status" value="1"/>
</dbReference>
<dbReference type="PANTHER" id="PTHR43586:SF21">
    <property type="entry name" value="PYRIDOXAL PHOSPHATE (PLP)-DEPENDENT ASPARTATE AMINOTRANSFERASE SUPERFAMILY"/>
    <property type="match status" value="1"/>
</dbReference>
<comment type="caution">
    <text evidence="2">The sequence shown here is derived from an EMBL/GenBank/DDBJ whole genome shotgun (WGS) entry which is preliminary data.</text>
</comment>
<dbReference type="InterPro" id="IPR015422">
    <property type="entry name" value="PyrdxlP-dep_Trfase_small"/>
</dbReference>
<dbReference type="RefSeq" id="WP_307850223.1">
    <property type="nucleotide sequence ID" value="NZ_JAGIOO010000001.1"/>
</dbReference>
<evidence type="ECO:0000313" key="3">
    <source>
        <dbReference type="Proteomes" id="UP001519363"/>
    </source>
</evidence>
<protein>
    <submittedName>
        <fullName evidence="2">Selenocysteine lyase/cysteine desulfurase</fullName>
    </submittedName>
</protein>
<dbReference type="Pfam" id="PF00266">
    <property type="entry name" value="Aminotran_5"/>
    <property type="match status" value="1"/>
</dbReference>
<keyword evidence="3" id="KW-1185">Reference proteome</keyword>
<dbReference type="Gene3D" id="3.40.640.10">
    <property type="entry name" value="Type I PLP-dependent aspartate aminotransferase-like (Major domain)"/>
    <property type="match status" value="1"/>
</dbReference>
<dbReference type="InterPro" id="IPR000192">
    <property type="entry name" value="Aminotrans_V_dom"/>
</dbReference>